<organism evidence="4 5">
    <name type="scientific">Streptomyces himastatinicus ATCC 53653</name>
    <dbReference type="NCBI Taxonomy" id="457427"/>
    <lineage>
        <taxon>Bacteria</taxon>
        <taxon>Bacillati</taxon>
        <taxon>Actinomycetota</taxon>
        <taxon>Actinomycetes</taxon>
        <taxon>Kitasatosporales</taxon>
        <taxon>Streptomycetaceae</taxon>
        <taxon>Streptomyces</taxon>
        <taxon>Streptomyces violaceusniger group</taxon>
    </lineage>
</organism>
<evidence type="ECO:0000259" key="3">
    <source>
        <dbReference type="PROSITE" id="PS51186"/>
    </source>
</evidence>
<evidence type="ECO:0000256" key="1">
    <source>
        <dbReference type="ARBA" id="ARBA00022679"/>
    </source>
</evidence>
<dbReference type="PANTHER" id="PTHR43420">
    <property type="entry name" value="ACETYLTRANSFERASE"/>
    <property type="match status" value="1"/>
</dbReference>
<protein>
    <submittedName>
        <fullName evidence="4">Putative acetyltransferase</fullName>
    </submittedName>
</protein>
<dbReference type="EMBL" id="GG657754">
    <property type="protein sequence ID" value="EFL21860.1"/>
    <property type="molecule type" value="Genomic_DNA"/>
</dbReference>
<reference evidence="4 5" key="1">
    <citation type="submission" date="2009-02" db="EMBL/GenBank/DDBJ databases">
        <title>Annotation of Streptomyces hygroscopicus strain ATCC 53653.</title>
        <authorList>
            <consortium name="The Broad Institute Genome Sequencing Platform"/>
            <consortium name="Broad Institute Microbial Sequencing Center"/>
            <person name="Fischbach M."/>
            <person name="Godfrey P."/>
            <person name="Ward D."/>
            <person name="Young S."/>
            <person name="Zeng Q."/>
            <person name="Koehrsen M."/>
            <person name="Alvarado L."/>
            <person name="Berlin A.M."/>
            <person name="Bochicchio J."/>
            <person name="Borenstein D."/>
            <person name="Chapman S.B."/>
            <person name="Chen Z."/>
            <person name="Engels R."/>
            <person name="Freedman E."/>
            <person name="Gellesch M."/>
            <person name="Goldberg J."/>
            <person name="Griggs A."/>
            <person name="Gujja S."/>
            <person name="Heilman E.R."/>
            <person name="Heiman D.I."/>
            <person name="Hepburn T.A."/>
            <person name="Howarth C."/>
            <person name="Jen D."/>
            <person name="Larson L."/>
            <person name="Lewis B."/>
            <person name="Mehta T."/>
            <person name="Park D."/>
            <person name="Pearson M."/>
            <person name="Richards J."/>
            <person name="Roberts A."/>
            <person name="Saif S."/>
            <person name="Shea T.D."/>
            <person name="Shenoy N."/>
            <person name="Sisk P."/>
            <person name="Stolte C."/>
            <person name="Sykes S.N."/>
            <person name="Thomson T."/>
            <person name="Walk T."/>
            <person name="White J."/>
            <person name="Yandava C."/>
            <person name="Straight P."/>
            <person name="Clardy J."/>
            <person name="Hung D."/>
            <person name="Kolter R."/>
            <person name="Mekalanos J."/>
            <person name="Walker S."/>
            <person name="Walsh C.T."/>
            <person name="Wieland-Brown L.C."/>
            <person name="Haas B."/>
            <person name="Nusbaum C."/>
            <person name="Birren B."/>
        </authorList>
    </citation>
    <scope>NUCLEOTIDE SEQUENCE [LARGE SCALE GENOMIC DNA]</scope>
    <source>
        <strain evidence="4 5">ATCC 53653</strain>
    </source>
</reference>
<proteinExistence type="predicted"/>
<dbReference type="SUPFAM" id="SSF55729">
    <property type="entry name" value="Acyl-CoA N-acyltransferases (Nat)"/>
    <property type="match status" value="2"/>
</dbReference>
<accession>D9WPJ5</accession>
<feature type="domain" description="N-acetyltransferase" evidence="3">
    <location>
        <begin position="135"/>
        <end position="291"/>
    </location>
</feature>
<dbReference type="AlphaFoldDB" id="D9WPJ5"/>
<evidence type="ECO:0000313" key="4">
    <source>
        <dbReference type="EMBL" id="EFL21860.1"/>
    </source>
</evidence>
<keyword evidence="1 4" id="KW-0808">Transferase</keyword>
<dbReference type="InterPro" id="IPR016181">
    <property type="entry name" value="Acyl_CoA_acyltransferase"/>
</dbReference>
<keyword evidence="5" id="KW-1185">Reference proteome</keyword>
<dbReference type="HOGENOM" id="CLU_1000846_0_0_11"/>
<evidence type="ECO:0000256" key="2">
    <source>
        <dbReference type="ARBA" id="ARBA00023315"/>
    </source>
</evidence>
<gene>
    <name evidence="4" type="ORF">SSOG_01572</name>
</gene>
<dbReference type="Pfam" id="PF00583">
    <property type="entry name" value="Acetyltransf_1"/>
    <property type="match status" value="2"/>
</dbReference>
<dbReference type="STRING" id="457427.SSOG_01572"/>
<evidence type="ECO:0000313" key="5">
    <source>
        <dbReference type="Proteomes" id="UP000003963"/>
    </source>
</evidence>
<feature type="domain" description="N-acetyltransferase" evidence="3">
    <location>
        <begin position="1"/>
        <end position="134"/>
    </location>
</feature>
<dbReference type="Proteomes" id="UP000003963">
    <property type="component" value="Unassembled WGS sequence"/>
</dbReference>
<keyword evidence="2" id="KW-0012">Acyltransferase</keyword>
<dbReference type="GO" id="GO:0016747">
    <property type="term" value="F:acyltransferase activity, transferring groups other than amino-acyl groups"/>
    <property type="evidence" value="ECO:0007669"/>
    <property type="project" value="InterPro"/>
</dbReference>
<name>D9WPJ5_9ACTN</name>
<dbReference type="InterPro" id="IPR050680">
    <property type="entry name" value="YpeA/RimI_acetyltransf"/>
</dbReference>
<dbReference type="CDD" id="cd04301">
    <property type="entry name" value="NAT_SF"/>
    <property type="match status" value="1"/>
</dbReference>
<sequence length="291" mass="31359">MRPGPGYNTIVTTTLRPTTPERHTDDGGRARSYEVCVNSRPVGSVRLTTDALLGPFAGRIEHLHIDAADRHRGRGTVAALAAEEVLRGWRCTRLVASVPAQAATALGLAAALGYRERGRDLMKQLGEPPVLPPDSAIRTLTEAEYPAWRAHARVDVVNSLLGSGLGQEAAEAMADTGYATLLPHGPATPGAVLRVLSHAERDVGTVWVALPVEEPDTRERGAAFVYSIDVAEEHRGHGHGRTLMLAAERDSLAAGARRLGLHVVSENTPARRLYESLGYEAVEYHLMKELL</sequence>
<dbReference type="InterPro" id="IPR000182">
    <property type="entry name" value="GNAT_dom"/>
</dbReference>
<dbReference type="Gene3D" id="3.40.630.30">
    <property type="match status" value="2"/>
</dbReference>
<dbReference type="PROSITE" id="PS51186">
    <property type="entry name" value="GNAT"/>
    <property type="match status" value="2"/>
</dbReference>